<dbReference type="PROSITE" id="PS51257">
    <property type="entry name" value="PROKAR_LIPOPROTEIN"/>
    <property type="match status" value="1"/>
</dbReference>
<accession>A0A1E5T5N4</accession>
<organism evidence="2 3">
    <name type="scientific">Roseivirga misakiensis</name>
    <dbReference type="NCBI Taxonomy" id="1563681"/>
    <lineage>
        <taxon>Bacteria</taxon>
        <taxon>Pseudomonadati</taxon>
        <taxon>Bacteroidota</taxon>
        <taxon>Cytophagia</taxon>
        <taxon>Cytophagales</taxon>
        <taxon>Roseivirgaceae</taxon>
        <taxon>Roseivirga</taxon>
    </lineage>
</organism>
<dbReference type="InterPro" id="IPR050902">
    <property type="entry name" value="ABC_Transporter_SBP"/>
</dbReference>
<comment type="caution">
    <text evidence="2">The sequence shown here is derived from an EMBL/GenBank/DDBJ whole genome shotgun (WGS) entry which is preliminary data.</text>
</comment>
<dbReference type="Proteomes" id="UP000095552">
    <property type="component" value="Unassembled WGS sequence"/>
</dbReference>
<dbReference type="Gene3D" id="3.40.50.1980">
    <property type="entry name" value="Nitrogenase molybdenum iron protein domain"/>
    <property type="match status" value="2"/>
</dbReference>
<evidence type="ECO:0000313" key="3">
    <source>
        <dbReference type="Proteomes" id="UP000095552"/>
    </source>
</evidence>
<dbReference type="SUPFAM" id="SSF53807">
    <property type="entry name" value="Helical backbone' metal receptor"/>
    <property type="match status" value="1"/>
</dbReference>
<evidence type="ECO:0000313" key="2">
    <source>
        <dbReference type="EMBL" id="OEK06704.1"/>
    </source>
</evidence>
<dbReference type="PANTHER" id="PTHR30535:SF34">
    <property type="entry name" value="MOLYBDATE-BINDING PROTEIN MOLA"/>
    <property type="match status" value="1"/>
</dbReference>
<dbReference type="GO" id="GO:0071281">
    <property type="term" value="P:cellular response to iron ion"/>
    <property type="evidence" value="ECO:0007669"/>
    <property type="project" value="TreeGrafter"/>
</dbReference>
<evidence type="ECO:0000259" key="1">
    <source>
        <dbReference type="Pfam" id="PF01497"/>
    </source>
</evidence>
<dbReference type="EMBL" id="MDGQ01000003">
    <property type="protein sequence ID" value="OEK06704.1"/>
    <property type="molecule type" value="Genomic_DNA"/>
</dbReference>
<proteinExistence type="predicted"/>
<dbReference type="InterPro" id="IPR002491">
    <property type="entry name" value="ABC_transptr_periplasmic_BD"/>
</dbReference>
<sequence length="401" mass="45065">MKRNKNEITHLRADNTLTWLPVLILAFLVSCTSPKSNSDLASDFDPQKDYFPVKTSIDYAIGFDIVYHKHWKELQMFRHYNDFIDTVKFALVQRDTPAPDGFAKERIVNIPAQGLGSLSTTHLGMFDLLDAFDQLKGVETAQYISNSRVKSLVETGEITELSPAGMLNTELTVSLGIDALLGVGYPNSQNEAYQELENTGVPVLLNADWQEKDLLGRAEWIKLLAVLLNKEALVNEQFADMVSEYEAVLQIVNSNVQKGPSTITGIAQGDSWFVSGGKSFAYHILDLAKVNYPWAGDQSTGSLKLDFETVYLEGLKSDFWLVPGAVKTLDEILQADARYADFKAFKNRTIYNIYGRYTEGGGNDYYESAVVKPHIVLKDNIKIFHPDLLPDHELVYYNRLK</sequence>
<gene>
    <name evidence="2" type="ORF">BFP71_03315</name>
</gene>
<dbReference type="OrthoDB" id="9812528at2"/>
<protein>
    <recommendedName>
        <fullName evidence="1">Fe/B12 periplasmic-binding domain-containing protein</fullName>
    </recommendedName>
</protein>
<dbReference type="Pfam" id="PF01497">
    <property type="entry name" value="Peripla_BP_2"/>
    <property type="match status" value="1"/>
</dbReference>
<reference evidence="2 3" key="1">
    <citation type="submission" date="2016-08" db="EMBL/GenBank/DDBJ databases">
        <title>Draft genome of Fabibacter sp. strain SK-8.</title>
        <authorList>
            <person name="Wong S.-K."/>
            <person name="Hamasaki K."/>
            <person name="Yoshizawa S."/>
        </authorList>
    </citation>
    <scope>NUCLEOTIDE SEQUENCE [LARGE SCALE GENOMIC DNA]</scope>
    <source>
        <strain evidence="2 3">SK-8</strain>
    </source>
</reference>
<dbReference type="RefSeq" id="WP_069834016.1">
    <property type="nucleotide sequence ID" value="NZ_MDGQ01000003.1"/>
</dbReference>
<name>A0A1E5T5N4_9BACT</name>
<feature type="domain" description="Fe/B12 periplasmic-binding" evidence="1">
    <location>
        <begin position="117"/>
        <end position="353"/>
    </location>
</feature>
<dbReference type="PANTHER" id="PTHR30535">
    <property type="entry name" value="VITAMIN B12-BINDING PROTEIN"/>
    <property type="match status" value="1"/>
</dbReference>
<dbReference type="STRING" id="1563681.BFP71_03315"/>
<keyword evidence="3" id="KW-1185">Reference proteome</keyword>
<dbReference type="AlphaFoldDB" id="A0A1E5T5N4"/>